<evidence type="ECO:0000313" key="1">
    <source>
        <dbReference type="EMBL" id="KAK7495030.1"/>
    </source>
</evidence>
<protein>
    <submittedName>
        <fullName evidence="1">Uncharacterized protein</fullName>
    </submittedName>
</protein>
<keyword evidence="2" id="KW-1185">Reference proteome</keyword>
<gene>
    <name evidence="1" type="ORF">BaRGS_00013670</name>
</gene>
<sequence length="56" mass="6391">ERLKRTECIKSTPRRWKETSKERNAPYVSLLGGTTKSRSKLFSSTRFKTLGSLSVS</sequence>
<organism evidence="1 2">
    <name type="scientific">Batillaria attramentaria</name>
    <dbReference type="NCBI Taxonomy" id="370345"/>
    <lineage>
        <taxon>Eukaryota</taxon>
        <taxon>Metazoa</taxon>
        <taxon>Spiralia</taxon>
        <taxon>Lophotrochozoa</taxon>
        <taxon>Mollusca</taxon>
        <taxon>Gastropoda</taxon>
        <taxon>Caenogastropoda</taxon>
        <taxon>Sorbeoconcha</taxon>
        <taxon>Cerithioidea</taxon>
        <taxon>Batillariidae</taxon>
        <taxon>Batillaria</taxon>
    </lineage>
</organism>
<name>A0ABD0L702_9CAEN</name>
<dbReference type="Proteomes" id="UP001519460">
    <property type="component" value="Unassembled WGS sequence"/>
</dbReference>
<evidence type="ECO:0000313" key="2">
    <source>
        <dbReference type="Proteomes" id="UP001519460"/>
    </source>
</evidence>
<dbReference type="AlphaFoldDB" id="A0ABD0L702"/>
<feature type="non-terminal residue" evidence="1">
    <location>
        <position position="1"/>
    </location>
</feature>
<accession>A0ABD0L702</accession>
<comment type="caution">
    <text evidence="1">The sequence shown here is derived from an EMBL/GenBank/DDBJ whole genome shotgun (WGS) entry which is preliminary data.</text>
</comment>
<proteinExistence type="predicted"/>
<dbReference type="EMBL" id="JACVVK020000078">
    <property type="protein sequence ID" value="KAK7495030.1"/>
    <property type="molecule type" value="Genomic_DNA"/>
</dbReference>
<reference evidence="1 2" key="1">
    <citation type="journal article" date="2023" name="Sci. Data">
        <title>Genome assembly of the Korean intertidal mud-creeper Batillaria attramentaria.</title>
        <authorList>
            <person name="Patra A.K."/>
            <person name="Ho P.T."/>
            <person name="Jun S."/>
            <person name="Lee S.J."/>
            <person name="Kim Y."/>
            <person name="Won Y.J."/>
        </authorList>
    </citation>
    <scope>NUCLEOTIDE SEQUENCE [LARGE SCALE GENOMIC DNA]</scope>
    <source>
        <strain evidence="1">Wonlab-2016</strain>
    </source>
</reference>